<dbReference type="Proteomes" id="UP000515838">
    <property type="component" value="Chromosome"/>
</dbReference>
<protein>
    <submittedName>
        <fullName evidence="1">Uncharacterized protein</fullName>
    </submittedName>
</protein>
<name>A0A7G9TCD6_PSEMX</name>
<gene>
    <name evidence="1" type="ORF">IAE60_18025</name>
</gene>
<evidence type="ECO:0000313" key="1">
    <source>
        <dbReference type="EMBL" id="QNN77761.1"/>
    </source>
</evidence>
<accession>A0A7G9TCD6</accession>
<dbReference type="EMBL" id="CP060731">
    <property type="protein sequence ID" value="QNN77761.1"/>
    <property type="molecule type" value="Genomic_DNA"/>
</dbReference>
<dbReference type="AlphaFoldDB" id="A0A7G9TCD6"/>
<proteinExistence type="predicted"/>
<dbReference type="GeneID" id="81472893"/>
<sequence length="92" mass="9856">MAELVADYFTAGWRDRTLSCPCGWQGDSRAMAMELHDAVTDYACSQCGNLLLIVSHPTLEQVRAAAGAGHDEALAHLAIIEEALVRFPPATG</sequence>
<dbReference type="OrthoDB" id="5244086at2"/>
<reference evidence="1 2" key="1">
    <citation type="submission" date="2020-08" db="EMBL/GenBank/DDBJ databases">
        <title>Streptomycin Non-resistant strain, P. mexicana.</title>
        <authorList>
            <person name="Ganesh-Kumar S."/>
            <person name="Zhe T."/>
            <person name="Yu Z."/>
            <person name="Min Y."/>
        </authorList>
    </citation>
    <scope>NUCLEOTIDE SEQUENCE [LARGE SCALE GENOMIC DNA]</scope>
    <source>
        <strain evidence="1 2">GTZY2</strain>
    </source>
</reference>
<organism evidence="1 2">
    <name type="scientific">Pseudoxanthomonas mexicana</name>
    <dbReference type="NCBI Taxonomy" id="128785"/>
    <lineage>
        <taxon>Bacteria</taxon>
        <taxon>Pseudomonadati</taxon>
        <taxon>Pseudomonadota</taxon>
        <taxon>Gammaproteobacteria</taxon>
        <taxon>Lysobacterales</taxon>
        <taxon>Lysobacteraceae</taxon>
        <taxon>Pseudoxanthomonas</taxon>
    </lineage>
</organism>
<dbReference type="RefSeq" id="WP_162110451.1">
    <property type="nucleotide sequence ID" value="NZ_CP060731.1"/>
</dbReference>
<evidence type="ECO:0000313" key="2">
    <source>
        <dbReference type="Proteomes" id="UP000515838"/>
    </source>
</evidence>